<evidence type="ECO:0008006" key="3">
    <source>
        <dbReference type="Google" id="ProtNLM"/>
    </source>
</evidence>
<protein>
    <recommendedName>
        <fullName evidence="3">tRNA (Adenosine(37)-N6)-threonylcarbamoyltransferase complex transferase subunit TsaD</fullName>
    </recommendedName>
</protein>
<keyword evidence="2" id="KW-1185">Reference proteome</keyword>
<name>A0A1C6UWT8_9ACTN</name>
<dbReference type="Gene3D" id="3.30.420.40">
    <property type="match status" value="1"/>
</dbReference>
<evidence type="ECO:0000313" key="2">
    <source>
        <dbReference type="Proteomes" id="UP000198937"/>
    </source>
</evidence>
<sequence length="57" mass="5659">MPIVLSIETSCDKTGVAIVADGVLLGDVDSPRRPSVVAHGAAPTEGSVAISVFGPVV</sequence>
<dbReference type="Proteomes" id="UP000198937">
    <property type="component" value="Unassembled WGS sequence"/>
</dbReference>
<dbReference type="STRING" id="683228.GA0070617_3843"/>
<dbReference type="RefSeq" id="WP_175440585.1">
    <property type="nucleotide sequence ID" value="NZ_BMMJ01000014.1"/>
</dbReference>
<evidence type="ECO:0000313" key="1">
    <source>
        <dbReference type="EMBL" id="SCL58525.1"/>
    </source>
</evidence>
<reference evidence="1 2" key="1">
    <citation type="submission" date="2016-06" db="EMBL/GenBank/DDBJ databases">
        <authorList>
            <person name="Kjaerup R.B."/>
            <person name="Dalgaard T.S."/>
            <person name="Juul-Madsen H.R."/>
        </authorList>
    </citation>
    <scope>NUCLEOTIDE SEQUENCE [LARGE SCALE GENOMIC DNA]</scope>
    <source>
        <strain evidence="1 2">DSM 45577</strain>
    </source>
</reference>
<dbReference type="EMBL" id="FMIA01000002">
    <property type="protein sequence ID" value="SCL58525.1"/>
    <property type="molecule type" value="Genomic_DNA"/>
</dbReference>
<organism evidence="1 2">
    <name type="scientific">Micromonospora yangpuensis</name>
    <dbReference type="NCBI Taxonomy" id="683228"/>
    <lineage>
        <taxon>Bacteria</taxon>
        <taxon>Bacillati</taxon>
        <taxon>Actinomycetota</taxon>
        <taxon>Actinomycetes</taxon>
        <taxon>Micromonosporales</taxon>
        <taxon>Micromonosporaceae</taxon>
        <taxon>Micromonospora</taxon>
    </lineage>
</organism>
<dbReference type="AlphaFoldDB" id="A0A1C6UWT8"/>
<accession>A0A1C6UWT8</accession>
<gene>
    <name evidence="1" type="ORF">GA0070617_3843</name>
</gene>
<proteinExistence type="predicted"/>